<dbReference type="Proteomes" id="UP001523550">
    <property type="component" value="Unassembled WGS sequence"/>
</dbReference>
<dbReference type="Gene3D" id="3.20.20.450">
    <property type="entry name" value="EAL domain"/>
    <property type="match status" value="1"/>
</dbReference>
<dbReference type="EMBL" id="JALJYF010000001">
    <property type="protein sequence ID" value="MCP1726186.1"/>
    <property type="molecule type" value="Genomic_DNA"/>
</dbReference>
<name>A0ABT1G4G2_9GAMM</name>
<dbReference type="SMART" id="SM00267">
    <property type="entry name" value="GGDEF"/>
    <property type="match status" value="1"/>
</dbReference>
<evidence type="ECO:0000259" key="4">
    <source>
        <dbReference type="PROSITE" id="PS50113"/>
    </source>
</evidence>
<comment type="caution">
    <text evidence="7">The sequence shown here is derived from an EMBL/GenBank/DDBJ whole genome shotgun (WGS) entry which is preliminary data.</text>
</comment>
<evidence type="ECO:0000259" key="5">
    <source>
        <dbReference type="PROSITE" id="PS50883"/>
    </source>
</evidence>
<dbReference type="InterPro" id="IPR013656">
    <property type="entry name" value="PAS_4"/>
</dbReference>
<organism evidence="7 8">
    <name type="scientific">Natronospira proteinivora</name>
    <dbReference type="NCBI Taxonomy" id="1807133"/>
    <lineage>
        <taxon>Bacteria</taxon>
        <taxon>Pseudomonadati</taxon>
        <taxon>Pseudomonadota</taxon>
        <taxon>Gammaproteobacteria</taxon>
        <taxon>Natronospirales</taxon>
        <taxon>Natronospiraceae</taxon>
        <taxon>Natronospira</taxon>
    </lineage>
</organism>
<proteinExistence type="predicted"/>
<dbReference type="SUPFAM" id="SSF55073">
    <property type="entry name" value="Nucleotide cyclase"/>
    <property type="match status" value="1"/>
</dbReference>
<evidence type="ECO:0000256" key="1">
    <source>
        <dbReference type="SAM" id="MobiDB-lite"/>
    </source>
</evidence>
<dbReference type="InterPro" id="IPR000700">
    <property type="entry name" value="PAS-assoc_C"/>
</dbReference>
<accession>A0ABT1G4G2</accession>
<dbReference type="InterPro" id="IPR001610">
    <property type="entry name" value="PAC"/>
</dbReference>
<feature type="region of interest" description="Disordered" evidence="1">
    <location>
        <begin position="1019"/>
        <end position="1039"/>
    </location>
</feature>
<feature type="domain" description="PAC" evidence="4">
    <location>
        <begin position="396"/>
        <end position="448"/>
    </location>
</feature>
<dbReference type="InterPro" id="IPR000014">
    <property type="entry name" value="PAS"/>
</dbReference>
<dbReference type="InterPro" id="IPR001633">
    <property type="entry name" value="EAL_dom"/>
</dbReference>
<dbReference type="CDD" id="cd00130">
    <property type="entry name" value="PAS"/>
    <property type="match status" value="1"/>
</dbReference>
<feature type="transmembrane region" description="Helical" evidence="2">
    <location>
        <begin position="18"/>
        <end position="38"/>
    </location>
</feature>
<dbReference type="CDD" id="cd12914">
    <property type="entry name" value="PDC1_DGC_like"/>
    <property type="match status" value="1"/>
</dbReference>
<evidence type="ECO:0000313" key="8">
    <source>
        <dbReference type="Proteomes" id="UP001523550"/>
    </source>
</evidence>
<evidence type="ECO:0000256" key="2">
    <source>
        <dbReference type="SAM" id="Phobius"/>
    </source>
</evidence>
<dbReference type="Pfam" id="PF00563">
    <property type="entry name" value="EAL"/>
    <property type="match status" value="1"/>
</dbReference>
<dbReference type="Pfam" id="PF08448">
    <property type="entry name" value="PAS_4"/>
    <property type="match status" value="1"/>
</dbReference>
<gene>
    <name evidence="7" type="ORF">J2T60_000151</name>
</gene>
<dbReference type="SUPFAM" id="SSF141868">
    <property type="entry name" value="EAL domain-like"/>
    <property type="match status" value="1"/>
</dbReference>
<keyword evidence="8" id="KW-1185">Reference proteome</keyword>
<dbReference type="SMART" id="SM00091">
    <property type="entry name" value="PAS"/>
    <property type="match status" value="1"/>
</dbReference>
<dbReference type="InterPro" id="IPR035919">
    <property type="entry name" value="EAL_sf"/>
</dbReference>
<evidence type="ECO:0000313" key="7">
    <source>
        <dbReference type="EMBL" id="MCP1726186.1"/>
    </source>
</evidence>
<dbReference type="PROSITE" id="PS50887">
    <property type="entry name" value="GGDEF"/>
    <property type="match status" value="1"/>
</dbReference>
<dbReference type="PANTHER" id="PTHR44757">
    <property type="entry name" value="DIGUANYLATE CYCLASE DGCP"/>
    <property type="match status" value="1"/>
</dbReference>
<dbReference type="PROSITE" id="PS50112">
    <property type="entry name" value="PAS"/>
    <property type="match status" value="1"/>
</dbReference>
<feature type="domain" description="GGDEF" evidence="6">
    <location>
        <begin position="634"/>
        <end position="767"/>
    </location>
</feature>
<dbReference type="Pfam" id="PF00990">
    <property type="entry name" value="GGDEF"/>
    <property type="match status" value="1"/>
</dbReference>
<feature type="domain" description="EAL" evidence="5">
    <location>
        <begin position="778"/>
        <end position="1033"/>
    </location>
</feature>
<dbReference type="PANTHER" id="PTHR44757:SF4">
    <property type="entry name" value="DIGUANYLATE CYCLASE DGCE-RELATED"/>
    <property type="match status" value="1"/>
</dbReference>
<feature type="domain" description="PAS" evidence="3">
    <location>
        <begin position="322"/>
        <end position="392"/>
    </location>
</feature>
<dbReference type="SMART" id="SM00052">
    <property type="entry name" value="EAL"/>
    <property type="match status" value="1"/>
</dbReference>
<dbReference type="InterPro" id="IPR029787">
    <property type="entry name" value="Nucleotide_cyclase"/>
</dbReference>
<dbReference type="InterPro" id="IPR052155">
    <property type="entry name" value="Biofilm_reg_signaling"/>
</dbReference>
<protein>
    <submittedName>
        <fullName evidence="7">Diguanylate cyclase (GGDEF)-like protein/PAS domain S-box-containing protein</fullName>
    </submittedName>
</protein>
<sequence>MIIMTEAPAPTGELRKGLIAFGIIAILTINALLAGDLYRQRSATLNNAMESADLITVGLTQYTNRSLDSISALLDNLSKQVSDAHGPIALEHSDISDILNEAVQGPVVANLIVINSTGRWVNSAVGPANLESNLADRDYFHTHRLMPDDGLFLGQPAEAQTSGMSFSAASRALTDEQGRFLGVIAAILDPNHYRSLFQQASQSLPATIALVDHRGAIVTSVGELPDGLLAKFESDGQLQEAGRSRKAAFSDDYFVIHRPVGDFPLSQVVTVDTHAVLGEWRTTVIGHLLMGAGISLLLIFGLWLLWREMQKGERAQRKLRESESRFRSLIESTTDYVWEMDEDGYNVYSSPQVEEIMGYKPEEVMGMRPYDPMTPREQDRLTDIYHSIIESREPFHLLENRNVHKEGHEVVLETSGTPIFDEDGKFRGYRGIDRDITERKRLEEALRTLALLTGRETELEFFQLTTRNLCRALGMQLSLLIQETGEERHRLRAYHDDRGSRREPPLPNTLLRELHRQGRLVLRQGANEQFPRDPLVEAMDARSLFASVIRLADDSTWGYLIALDAKPLSRVRASRVEPILDVFSSRISLELDRNQAQANLSWEARHDSLTGMLNRRAFDDHLRHMLAQPPEGGRVHTLIYMDLDQFKVINDTCGHMAGDELLRQLSKNMNARLRKTDMLARLGGDEFGLLLADCPLERSMDIAETLLETVRHFQFTWEGRVFSVGASIGITHTREAIVDRSDLLAQADLACYAAKDLGRNRVQVYQRDNVHIQARHGEMGWVPRLDRALTENRFELYGQWIISINPETARPPTLEILLRLRDENGEMVLPAEFIPAAERYNLMGRIDRHVIDKVVAMAAHMPDAVRPQRCSINLSGSSMDGGGLTTFIEGRFAEYDVDPSQFCFELTETAAITNFDEAQMMFKRLRTLGCRVGLDDFGSGLSSFAYLRQIELDALKIDGSFVRHITDDQVSHSMVRAMHDVGRAMRLVTVAEFVEDENILRVLQEMGVDMAQGFALHKPQPLHELDPPPNLPGQASSGQ</sequence>
<keyword evidence="2" id="KW-0812">Transmembrane</keyword>
<dbReference type="RefSeq" id="WP_253444037.1">
    <property type="nucleotide sequence ID" value="NZ_JALJYF010000001.1"/>
</dbReference>
<dbReference type="PROSITE" id="PS50113">
    <property type="entry name" value="PAC"/>
    <property type="match status" value="1"/>
</dbReference>
<dbReference type="NCBIfam" id="TIGR00254">
    <property type="entry name" value="GGDEF"/>
    <property type="match status" value="1"/>
</dbReference>
<dbReference type="PROSITE" id="PS50883">
    <property type="entry name" value="EAL"/>
    <property type="match status" value="1"/>
</dbReference>
<dbReference type="InterPro" id="IPR035965">
    <property type="entry name" value="PAS-like_dom_sf"/>
</dbReference>
<dbReference type="SUPFAM" id="SSF55785">
    <property type="entry name" value="PYP-like sensor domain (PAS domain)"/>
    <property type="match status" value="1"/>
</dbReference>
<dbReference type="SMART" id="SM00086">
    <property type="entry name" value="PAC"/>
    <property type="match status" value="1"/>
</dbReference>
<dbReference type="CDD" id="cd01949">
    <property type="entry name" value="GGDEF"/>
    <property type="match status" value="1"/>
</dbReference>
<keyword evidence="2" id="KW-0472">Membrane</keyword>
<evidence type="ECO:0000259" key="3">
    <source>
        <dbReference type="PROSITE" id="PS50112"/>
    </source>
</evidence>
<dbReference type="Gene3D" id="3.30.70.270">
    <property type="match status" value="1"/>
</dbReference>
<dbReference type="Gene3D" id="3.30.450.20">
    <property type="entry name" value="PAS domain"/>
    <property type="match status" value="2"/>
</dbReference>
<dbReference type="InterPro" id="IPR043128">
    <property type="entry name" value="Rev_trsase/Diguanyl_cyclase"/>
</dbReference>
<evidence type="ECO:0000259" key="6">
    <source>
        <dbReference type="PROSITE" id="PS50887"/>
    </source>
</evidence>
<dbReference type="NCBIfam" id="TIGR00229">
    <property type="entry name" value="sensory_box"/>
    <property type="match status" value="1"/>
</dbReference>
<reference evidence="7 8" key="1">
    <citation type="submission" date="2022-03" db="EMBL/GenBank/DDBJ databases">
        <title>Genomic Encyclopedia of Type Strains, Phase III (KMG-III): the genomes of soil and plant-associated and newly described type strains.</title>
        <authorList>
            <person name="Whitman W."/>
        </authorList>
    </citation>
    <scope>NUCLEOTIDE SEQUENCE [LARGE SCALE GENOMIC DNA]</scope>
    <source>
        <strain evidence="7 8">BSker1</strain>
    </source>
</reference>
<dbReference type="InterPro" id="IPR000160">
    <property type="entry name" value="GGDEF_dom"/>
</dbReference>
<keyword evidence="2" id="KW-1133">Transmembrane helix</keyword>
<dbReference type="CDD" id="cd01948">
    <property type="entry name" value="EAL"/>
    <property type="match status" value="1"/>
</dbReference>
<feature type="transmembrane region" description="Helical" evidence="2">
    <location>
        <begin position="284"/>
        <end position="306"/>
    </location>
</feature>